<feature type="non-terminal residue" evidence="2">
    <location>
        <position position="1"/>
    </location>
</feature>
<evidence type="ECO:0000256" key="1">
    <source>
        <dbReference type="SAM" id="MobiDB-lite"/>
    </source>
</evidence>
<evidence type="ECO:0000313" key="2">
    <source>
        <dbReference type="EMBL" id="CAK9106541.1"/>
    </source>
</evidence>
<name>A0ABP0S2I7_9DINO</name>
<protein>
    <submittedName>
        <fullName evidence="2">Uncharacterized protein</fullName>
    </submittedName>
</protein>
<evidence type="ECO:0000313" key="3">
    <source>
        <dbReference type="Proteomes" id="UP001642464"/>
    </source>
</evidence>
<reference evidence="2 3" key="1">
    <citation type="submission" date="2024-02" db="EMBL/GenBank/DDBJ databases">
        <authorList>
            <person name="Chen Y."/>
            <person name="Shah S."/>
            <person name="Dougan E. K."/>
            <person name="Thang M."/>
            <person name="Chan C."/>
        </authorList>
    </citation>
    <scope>NUCLEOTIDE SEQUENCE [LARGE SCALE GENOMIC DNA]</scope>
</reference>
<proteinExistence type="predicted"/>
<keyword evidence="3" id="KW-1185">Reference proteome</keyword>
<dbReference type="Proteomes" id="UP001642464">
    <property type="component" value="Unassembled WGS sequence"/>
</dbReference>
<sequence>LAIDCDLQIVPAAEAPAAEPSHASTAPADLPSQLTADQTLLEGTVPAADQPLLEGTVPAADQPLLEGTVPADEEPLLEGTVPSESEGTA</sequence>
<feature type="region of interest" description="Disordered" evidence="1">
    <location>
        <begin position="14"/>
        <end position="89"/>
    </location>
</feature>
<feature type="non-terminal residue" evidence="2">
    <location>
        <position position="89"/>
    </location>
</feature>
<accession>A0ABP0S2I7</accession>
<dbReference type="EMBL" id="CAXAMM010042754">
    <property type="protein sequence ID" value="CAK9106541.1"/>
    <property type="molecule type" value="Genomic_DNA"/>
</dbReference>
<feature type="compositionally biased region" description="Low complexity" evidence="1">
    <location>
        <begin position="14"/>
        <end position="28"/>
    </location>
</feature>
<comment type="caution">
    <text evidence="2">The sequence shown here is derived from an EMBL/GenBank/DDBJ whole genome shotgun (WGS) entry which is preliminary data.</text>
</comment>
<organism evidence="2 3">
    <name type="scientific">Durusdinium trenchii</name>
    <dbReference type="NCBI Taxonomy" id="1381693"/>
    <lineage>
        <taxon>Eukaryota</taxon>
        <taxon>Sar</taxon>
        <taxon>Alveolata</taxon>
        <taxon>Dinophyceae</taxon>
        <taxon>Suessiales</taxon>
        <taxon>Symbiodiniaceae</taxon>
        <taxon>Durusdinium</taxon>
    </lineage>
</organism>
<gene>
    <name evidence="2" type="ORF">SCF082_LOCUS49626</name>
</gene>